<feature type="domain" description="Translocation and assembly module TamB C-terminal" evidence="6">
    <location>
        <begin position="899"/>
        <end position="1245"/>
    </location>
</feature>
<evidence type="ECO:0000256" key="5">
    <source>
        <dbReference type="SAM" id="MobiDB-lite"/>
    </source>
</evidence>
<keyword evidence="3" id="KW-1133">Transmembrane helix</keyword>
<evidence type="ECO:0000256" key="1">
    <source>
        <dbReference type="ARBA" id="ARBA00004167"/>
    </source>
</evidence>
<keyword evidence="4" id="KW-0472">Membrane</keyword>
<dbReference type="GO" id="GO:0005886">
    <property type="term" value="C:plasma membrane"/>
    <property type="evidence" value="ECO:0007669"/>
    <property type="project" value="InterPro"/>
</dbReference>
<organism evidence="7 8">
    <name type="scientific">Bordetella genomosp. 5</name>
    <dbReference type="NCBI Taxonomy" id="1395608"/>
    <lineage>
        <taxon>Bacteria</taxon>
        <taxon>Pseudomonadati</taxon>
        <taxon>Pseudomonadota</taxon>
        <taxon>Betaproteobacteria</taxon>
        <taxon>Burkholderiales</taxon>
        <taxon>Alcaligenaceae</taxon>
        <taxon>Bordetella</taxon>
    </lineage>
</organism>
<sequence>MLAVLAAVFAFWLLGSQTGSRLLVGSAIQQLGGQVERIEGSVLLGLRLGRVDVEVAGTAIEADNLWLDVDWSDLSRRRLHVRELSADRLKVGLPADTTEPEPQADDGEPLTQLDLPVALVLDRVALGQFELVRRGPDGETALLPLALGDFAAALQAGTTEVPGARLRIDGLRAAQGDTQLHLQGEANVGKLAAPWPMVARLALKGSALDRESPVCLGTKLPGAASSRAARTEAGRIAGAQAALLAGGADVQRAALAPLQGDAALLAQSLDRLGAGVAAGLCPLTLNVAARGSLDALDVTLDGAGSGLSLDAKAALLPLAAFPVQTADLNIKREDGSSLSAQLGLTPVAQTPGRDQLQATLRAHKLDLGSLLGDLIPPALLSADATVQAEIQDLRVLRQATVALNIAEESRWNRQPLSGRVSAEWVTTTRAEGEAARSPAAGSPAAGSPAAGSPAAGTPAAGAASSAAASAAMPGLPAGASIPKFEVDLRLGPNRVRGDGALTDAAGRLKLDVLAPRLDAFWPDLPGGAEARFAIDGTMASHKGTLDAKYTPPNTRAKVLGSAPADARLQFQGGWGEENGKPGTAGWRGTLARIQAASAGFSAEIAGPVALAYVPGAVAPAPQWRVGAATLGVRFPDGQSIAIRHGASQGGPGQWQTAGGADNLVLRPSMLRQVLMALDPEAVARAERDAGRVNPTVPANQRRIAIDAAWDLKYAGSLGGKVRLARRDGDLMVPGDPPIPLGLRALVLEATATPGAGGLSRLVANVNLQTEKMGGLTATANASLRGLALDPRQPIRANIDADIADLAWLGLFVGDALELGGTLKANVQAQGTLDGKWSATGTIQGDKLRVVRIDDGVRLLDGTLRARLQDDRVILDSLRFPAVLRVMPAEWRTKEWVSTNKDAKGGFVEARGQWELSAARGNVRVQLHRFPALQRSDRYAMVSGNIDINAALPRIDITGDLTADAGWVSLEILQGVPSLDDDVRVVRAGDKKAAGGTPIQMGMNLKFDMGPRFYITGMGLDAGLLGSIQIQLQDGRLTGMGALRTRGGGIEAYGQKLRLRRGTLTFQGRIDNPLLDIEALRTGEQVEAGVRVSGTAQRPRIDLVSYPDVSDVEKLSWLVLGRGPDAGGGDTALLLSIGTALLGGGEPLYKQFGLDDVSIRTGAIGSSGSILPDRTVASQVNRDSDSELATQFLVASKNLSNGITLSIEQALAGSETVGRASYRLARGLSLDVKGGSVNGIALVYRWLIED</sequence>
<dbReference type="GO" id="GO:0009306">
    <property type="term" value="P:protein secretion"/>
    <property type="evidence" value="ECO:0007669"/>
    <property type="project" value="InterPro"/>
</dbReference>
<reference evidence="7 8" key="1">
    <citation type="submission" date="2017-05" db="EMBL/GenBank/DDBJ databases">
        <title>Complete and WGS of Bordetella genogroups.</title>
        <authorList>
            <person name="Spilker T."/>
            <person name="LiPuma J."/>
        </authorList>
    </citation>
    <scope>NUCLEOTIDE SEQUENCE [LARGE SCALE GENOMIC DNA]</scope>
    <source>
        <strain evidence="7 8">AU10456</strain>
    </source>
</reference>
<keyword evidence="2" id="KW-0812">Transmembrane</keyword>
<dbReference type="Proteomes" id="UP000216913">
    <property type="component" value="Unassembled WGS sequence"/>
</dbReference>
<dbReference type="EMBL" id="NEVP01000015">
    <property type="protein sequence ID" value="OZI44215.1"/>
    <property type="molecule type" value="Genomic_DNA"/>
</dbReference>
<proteinExistence type="predicted"/>
<name>A0A261T467_9BORD</name>
<accession>A0A261T467</accession>
<evidence type="ECO:0000256" key="2">
    <source>
        <dbReference type="ARBA" id="ARBA00022692"/>
    </source>
</evidence>
<evidence type="ECO:0000313" key="8">
    <source>
        <dbReference type="Proteomes" id="UP000216913"/>
    </source>
</evidence>
<dbReference type="GO" id="GO:0097347">
    <property type="term" value="C:TAM protein secretion complex"/>
    <property type="evidence" value="ECO:0007669"/>
    <property type="project" value="TreeGrafter"/>
</dbReference>
<comment type="caution">
    <text evidence="7">The sequence shown here is derived from an EMBL/GenBank/DDBJ whole genome shotgun (WGS) entry which is preliminary data.</text>
</comment>
<dbReference type="PANTHER" id="PTHR36985">
    <property type="entry name" value="TRANSLOCATION AND ASSEMBLY MODULE SUBUNIT TAMB"/>
    <property type="match status" value="1"/>
</dbReference>
<dbReference type="InterPro" id="IPR007452">
    <property type="entry name" value="TamB_C"/>
</dbReference>
<dbReference type="OrthoDB" id="5288149at2"/>
<evidence type="ECO:0000313" key="7">
    <source>
        <dbReference type="EMBL" id="OZI44215.1"/>
    </source>
</evidence>
<dbReference type="AlphaFoldDB" id="A0A261T467"/>
<evidence type="ECO:0000259" key="6">
    <source>
        <dbReference type="Pfam" id="PF04357"/>
    </source>
</evidence>
<dbReference type="Pfam" id="PF04357">
    <property type="entry name" value="TamB"/>
    <property type="match status" value="1"/>
</dbReference>
<dbReference type="PANTHER" id="PTHR36985:SF1">
    <property type="entry name" value="TRANSLOCATION AND ASSEMBLY MODULE SUBUNIT TAMB"/>
    <property type="match status" value="1"/>
</dbReference>
<gene>
    <name evidence="7" type="ORF">CAL25_22595</name>
</gene>
<protein>
    <recommendedName>
        <fullName evidence="6">Translocation and assembly module TamB C-terminal domain-containing protein</fullName>
    </recommendedName>
</protein>
<feature type="compositionally biased region" description="Low complexity" evidence="5">
    <location>
        <begin position="435"/>
        <end position="460"/>
    </location>
</feature>
<evidence type="ECO:0000256" key="4">
    <source>
        <dbReference type="ARBA" id="ARBA00023136"/>
    </source>
</evidence>
<evidence type="ECO:0000256" key="3">
    <source>
        <dbReference type="ARBA" id="ARBA00022989"/>
    </source>
</evidence>
<comment type="subcellular location">
    <subcellularLocation>
        <location evidence="1">Membrane</location>
        <topology evidence="1">Single-pass membrane protein</topology>
    </subcellularLocation>
</comment>
<keyword evidence="8" id="KW-1185">Reference proteome</keyword>
<feature type="region of interest" description="Disordered" evidence="5">
    <location>
        <begin position="417"/>
        <end position="460"/>
    </location>
</feature>